<feature type="compositionally biased region" description="Basic and acidic residues" evidence="1">
    <location>
        <begin position="182"/>
        <end position="200"/>
    </location>
</feature>
<accession>A0A7M7KJW8</accession>
<dbReference type="OrthoDB" id="6159137at2759"/>
<dbReference type="RefSeq" id="XP_022667879.1">
    <property type="nucleotide sequence ID" value="XM_022812144.1"/>
</dbReference>
<evidence type="ECO:0000313" key="4">
    <source>
        <dbReference type="Proteomes" id="UP000594260"/>
    </source>
</evidence>
<organism evidence="3 4">
    <name type="scientific">Varroa destructor</name>
    <name type="common">Honeybee mite</name>
    <dbReference type="NCBI Taxonomy" id="109461"/>
    <lineage>
        <taxon>Eukaryota</taxon>
        <taxon>Metazoa</taxon>
        <taxon>Ecdysozoa</taxon>
        <taxon>Arthropoda</taxon>
        <taxon>Chelicerata</taxon>
        <taxon>Arachnida</taxon>
        <taxon>Acari</taxon>
        <taxon>Parasitiformes</taxon>
        <taxon>Mesostigmata</taxon>
        <taxon>Gamasina</taxon>
        <taxon>Dermanyssoidea</taxon>
        <taxon>Varroidae</taxon>
        <taxon>Varroa</taxon>
    </lineage>
</organism>
<name>A0A7M7KJW8_VARDE</name>
<sequence length="319" mass="35232">MPSNVEIKARLEDFDVFHTLFKKVYQPKEDECTTLEQCDTFFKCTNGRLKLREIKCEGKESSELIFYDRNDVAGPKKSDFVNHRVQEDPASLKDALSKAYGTRGEIRKIRLLYIVDQTRIHIDKVEGIGQFMELEVMLRDGQTVEEGQKVAEEIMEKLNITSDMLIQGSYIDLAADAAIKESTAKSEEKPAAAHDDKEMVEVSEPPNDADKTKATPSESKPSAEPNEAKDTNEEGSKAKSEEVKETKDVEKPVADEAKAEVKPASNGDAAEAKAQNGDDKEGDKDAEKMETDEAAPEKAVEKAADTPANEVAVDANTEA</sequence>
<evidence type="ECO:0000259" key="2">
    <source>
        <dbReference type="PROSITE" id="PS51707"/>
    </source>
</evidence>
<dbReference type="InParanoid" id="A0A7M7KJW8"/>
<reference evidence="3" key="1">
    <citation type="submission" date="2021-01" db="UniProtKB">
        <authorList>
            <consortium name="EnsemblMetazoa"/>
        </authorList>
    </citation>
    <scope>IDENTIFICATION</scope>
</reference>
<dbReference type="SMART" id="SM01118">
    <property type="entry name" value="CYTH"/>
    <property type="match status" value="1"/>
</dbReference>
<feature type="compositionally biased region" description="Basic and acidic residues" evidence="1">
    <location>
        <begin position="276"/>
        <end position="304"/>
    </location>
</feature>
<dbReference type="PANTHER" id="PTHR21028:SF2">
    <property type="entry name" value="CYTH DOMAIN-CONTAINING PROTEIN"/>
    <property type="match status" value="1"/>
</dbReference>
<dbReference type="FunCoup" id="A0A7M7KJW8">
    <property type="interactions" value="1"/>
</dbReference>
<dbReference type="EnsemblMetazoa" id="XM_022812144">
    <property type="protein sequence ID" value="XP_022667879"/>
    <property type="gene ID" value="LOC111253144"/>
</dbReference>
<dbReference type="Pfam" id="PF01928">
    <property type="entry name" value="CYTH"/>
    <property type="match status" value="1"/>
</dbReference>
<dbReference type="Proteomes" id="UP000594260">
    <property type="component" value="Unplaced"/>
</dbReference>
<dbReference type="PROSITE" id="PS51707">
    <property type="entry name" value="CYTH"/>
    <property type="match status" value="1"/>
</dbReference>
<evidence type="ECO:0000256" key="1">
    <source>
        <dbReference type="SAM" id="MobiDB-lite"/>
    </source>
</evidence>
<dbReference type="InterPro" id="IPR008173">
    <property type="entry name" value="Adenylyl_cyclase_CyaB"/>
</dbReference>
<feature type="compositionally biased region" description="Basic and acidic residues" evidence="1">
    <location>
        <begin position="226"/>
        <end position="261"/>
    </location>
</feature>
<dbReference type="KEGG" id="vde:111253144"/>
<feature type="domain" description="CYTH" evidence="2">
    <location>
        <begin position="2"/>
        <end position="176"/>
    </location>
</feature>
<dbReference type="CDD" id="cd07890">
    <property type="entry name" value="CYTH-like_AC_IV-like"/>
    <property type="match status" value="1"/>
</dbReference>
<protein>
    <recommendedName>
        <fullName evidence="2">CYTH domain-containing protein</fullName>
    </recommendedName>
</protein>
<dbReference type="GO" id="GO:0016462">
    <property type="term" value="F:pyrophosphatase activity"/>
    <property type="evidence" value="ECO:0007669"/>
    <property type="project" value="UniProtKB-ARBA"/>
</dbReference>
<dbReference type="SUPFAM" id="SSF55154">
    <property type="entry name" value="CYTH-like phosphatases"/>
    <property type="match status" value="1"/>
</dbReference>
<keyword evidence="4" id="KW-1185">Reference proteome</keyword>
<dbReference type="Gene3D" id="2.40.320.10">
    <property type="entry name" value="Hypothetical Protein Pfu-838710-001"/>
    <property type="match status" value="1"/>
</dbReference>
<dbReference type="AlphaFoldDB" id="A0A7M7KJW8"/>
<dbReference type="InterPro" id="IPR033469">
    <property type="entry name" value="CYTH-like_dom_sf"/>
</dbReference>
<feature type="region of interest" description="Disordered" evidence="1">
    <location>
        <begin position="182"/>
        <end position="319"/>
    </location>
</feature>
<dbReference type="PANTHER" id="PTHR21028">
    <property type="entry name" value="SI:CH211-156B7.4"/>
    <property type="match status" value="1"/>
</dbReference>
<evidence type="ECO:0000313" key="3">
    <source>
        <dbReference type="EnsemblMetazoa" id="XP_022667879"/>
    </source>
</evidence>
<dbReference type="GeneID" id="111253144"/>
<dbReference type="InterPro" id="IPR023577">
    <property type="entry name" value="CYTH_domain"/>
</dbReference>
<proteinExistence type="predicted"/>